<dbReference type="PANTHER" id="PTHR35910">
    <property type="entry name" value="2EXR DOMAIN-CONTAINING PROTEIN"/>
    <property type="match status" value="1"/>
</dbReference>
<dbReference type="PANTHER" id="PTHR35910:SF1">
    <property type="entry name" value="2EXR DOMAIN-CONTAINING PROTEIN"/>
    <property type="match status" value="1"/>
</dbReference>
<keyword evidence="3" id="KW-1185">Reference proteome</keyword>
<dbReference type="OrthoDB" id="4937432at2759"/>
<dbReference type="EMBL" id="CDHN01000001">
    <property type="protein sequence ID" value="CEJ80550.1"/>
    <property type="molecule type" value="Genomic_DNA"/>
</dbReference>
<dbReference type="Pfam" id="PF20150">
    <property type="entry name" value="2EXR"/>
    <property type="match status" value="1"/>
</dbReference>
<accession>A0A0A1T373</accession>
<name>A0A0A1T373_9HYPO</name>
<protein>
    <recommendedName>
        <fullName evidence="1">2EXR domain-containing protein</fullName>
    </recommendedName>
</protein>
<evidence type="ECO:0000313" key="2">
    <source>
        <dbReference type="EMBL" id="CEJ80550.1"/>
    </source>
</evidence>
<gene>
    <name evidence="2" type="ORF">VHEMI00726</name>
</gene>
<evidence type="ECO:0000259" key="1">
    <source>
        <dbReference type="Pfam" id="PF20150"/>
    </source>
</evidence>
<dbReference type="InterPro" id="IPR045518">
    <property type="entry name" value="2EXR"/>
</dbReference>
<organism evidence="2 3">
    <name type="scientific">[Torrubiella] hemipterigena</name>
    <dbReference type="NCBI Taxonomy" id="1531966"/>
    <lineage>
        <taxon>Eukaryota</taxon>
        <taxon>Fungi</taxon>
        <taxon>Dikarya</taxon>
        <taxon>Ascomycota</taxon>
        <taxon>Pezizomycotina</taxon>
        <taxon>Sordariomycetes</taxon>
        <taxon>Hypocreomycetidae</taxon>
        <taxon>Hypocreales</taxon>
        <taxon>Clavicipitaceae</taxon>
        <taxon>Clavicipitaceae incertae sedis</taxon>
        <taxon>'Torrubiella' clade</taxon>
    </lineage>
</organism>
<dbReference type="AlphaFoldDB" id="A0A0A1T373"/>
<reference evidence="2 3" key="1">
    <citation type="journal article" date="2015" name="Genome Announc.">
        <title>Draft Genome Sequence and Gene Annotation of the Entomopathogenic Fungus Verticillium hemipterigenum.</title>
        <authorList>
            <person name="Horn F."/>
            <person name="Habel A."/>
            <person name="Scharf D.H."/>
            <person name="Dworschak J."/>
            <person name="Brakhage A.A."/>
            <person name="Guthke R."/>
            <person name="Hertweck C."/>
            <person name="Linde J."/>
        </authorList>
    </citation>
    <scope>NUCLEOTIDE SEQUENCE [LARGE SCALE GENOMIC DNA]</scope>
</reference>
<proteinExistence type="predicted"/>
<dbReference type="Proteomes" id="UP000039046">
    <property type="component" value="Unassembled WGS sequence"/>
</dbReference>
<evidence type="ECO:0000313" key="3">
    <source>
        <dbReference type="Proteomes" id="UP000039046"/>
    </source>
</evidence>
<dbReference type="HOGENOM" id="CLU_039319_0_0_1"/>
<sequence>MDPPQNETTPPRYWLEFRTLHNGDHDCPEAPTTATFHDFPRLPTELRVKIWMHLIQPRIVIACCLDRSAEDLDERRAQLRARTTNYNNGIPVLLHISQEARAVGLRYYEPAFSWSVGRTVSDMPSSGPSTAYFNFELDALYIFGELEVFGEGGMNTPLPYFLHQKDTSRVQSVACSFRELGYPDTGGDQIFGRLWHVADRFSAVDKVWMALSKEDEEEYNEEAQFMATTASNVIQQIWDAWTVSTRWGASNETLVRKKMVFVKEVDLLNIVLGVDQRE</sequence>
<feature type="domain" description="2EXR" evidence="1">
    <location>
        <begin position="36"/>
        <end position="140"/>
    </location>
</feature>